<dbReference type="NCBIfam" id="TIGR02666">
    <property type="entry name" value="moaA"/>
    <property type="match status" value="1"/>
</dbReference>
<dbReference type="EC" id="4.1.99.22" evidence="1 12"/>
<dbReference type="EMBL" id="FWXF01000009">
    <property type="protein sequence ID" value="SMC24197.1"/>
    <property type="molecule type" value="Genomic_DNA"/>
</dbReference>
<dbReference type="InterPro" id="IPR006638">
    <property type="entry name" value="Elp3/MiaA/NifB-like_rSAM"/>
</dbReference>
<dbReference type="Pfam" id="PF04055">
    <property type="entry name" value="Radical_SAM"/>
    <property type="match status" value="1"/>
</dbReference>
<dbReference type="AlphaFoldDB" id="A0A1W1XK74"/>
<evidence type="ECO:0000256" key="2">
    <source>
        <dbReference type="ARBA" id="ARBA00022485"/>
    </source>
</evidence>
<dbReference type="InterPro" id="IPR040064">
    <property type="entry name" value="MoaA-like"/>
</dbReference>
<feature type="binding site" evidence="12">
    <location>
        <position position="33"/>
    </location>
    <ligand>
        <name>[4Fe-4S] cluster</name>
        <dbReference type="ChEBI" id="CHEBI:49883"/>
        <label>1</label>
        <note>4Fe-4S-S-AdoMet</note>
    </ligand>
</feature>
<feature type="binding site" evidence="12">
    <location>
        <position position="26"/>
    </location>
    <ligand>
        <name>GTP</name>
        <dbReference type="ChEBI" id="CHEBI:37565"/>
    </ligand>
</feature>
<feature type="binding site" evidence="12">
    <location>
        <position position="76"/>
    </location>
    <ligand>
        <name>GTP</name>
        <dbReference type="ChEBI" id="CHEBI:37565"/>
    </ligand>
</feature>
<evidence type="ECO:0000256" key="10">
    <source>
        <dbReference type="ARBA" id="ARBA00023239"/>
    </source>
</evidence>
<comment type="pathway">
    <text evidence="12">Cofactor biosynthesis; molybdopterin biosynthesis.</text>
</comment>
<evidence type="ECO:0000256" key="3">
    <source>
        <dbReference type="ARBA" id="ARBA00022691"/>
    </source>
</evidence>
<keyword evidence="10 12" id="KW-0456">Lyase</keyword>
<gene>
    <name evidence="12" type="primary">moaA</name>
    <name evidence="14" type="ORF">SAMN02746041_01962</name>
</gene>
<comment type="subunit">
    <text evidence="12">Monomer and homodimer.</text>
</comment>
<dbReference type="SFLD" id="SFLDG01067">
    <property type="entry name" value="SPASM/twitch_domain_containing"/>
    <property type="match status" value="1"/>
</dbReference>
<dbReference type="InterPro" id="IPR000385">
    <property type="entry name" value="MoaA_NifB_PqqE_Fe-S-bd_CS"/>
</dbReference>
<dbReference type="Gene3D" id="3.20.20.70">
    <property type="entry name" value="Aldolase class I"/>
    <property type="match status" value="1"/>
</dbReference>
<feature type="binding site" evidence="12">
    <location>
        <position position="39"/>
    </location>
    <ligand>
        <name>S-adenosyl-L-methionine</name>
        <dbReference type="ChEBI" id="CHEBI:59789"/>
    </ligand>
</feature>
<dbReference type="SFLD" id="SFLDS00029">
    <property type="entry name" value="Radical_SAM"/>
    <property type="match status" value="1"/>
</dbReference>
<keyword evidence="8 12" id="KW-0342">GTP-binding</keyword>
<keyword evidence="6 12" id="KW-0408">Iron</keyword>
<organism evidence="14 15">
    <name type="scientific">Desulfacinum hydrothermale DSM 13146</name>
    <dbReference type="NCBI Taxonomy" id="1121390"/>
    <lineage>
        <taxon>Bacteria</taxon>
        <taxon>Pseudomonadati</taxon>
        <taxon>Thermodesulfobacteriota</taxon>
        <taxon>Syntrophobacteria</taxon>
        <taxon>Syntrophobacterales</taxon>
        <taxon>Syntrophobacteraceae</taxon>
        <taxon>Desulfacinum</taxon>
    </lineage>
</organism>
<evidence type="ECO:0000256" key="4">
    <source>
        <dbReference type="ARBA" id="ARBA00022723"/>
    </source>
</evidence>
<comment type="function">
    <text evidence="12">Catalyzes the cyclization of GTP to (8S)-3',8-cyclo-7,8-dihydroguanosine 5'-triphosphate.</text>
</comment>
<dbReference type="UniPathway" id="UPA00344"/>
<evidence type="ECO:0000313" key="15">
    <source>
        <dbReference type="Proteomes" id="UP000192783"/>
    </source>
</evidence>
<proteinExistence type="inferred from homology"/>
<dbReference type="PANTHER" id="PTHR22960:SF0">
    <property type="entry name" value="MOLYBDENUM COFACTOR BIOSYNTHESIS PROTEIN 1"/>
    <property type="match status" value="1"/>
</dbReference>
<keyword evidence="15" id="KW-1185">Reference proteome</keyword>
<feature type="binding site" evidence="12">
    <location>
        <position position="37"/>
    </location>
    <ligand>
        <name>[4Fe-4S] cluster</name>
        <dbReference type="ChEBI" id="CHEBI:49883"/>
        <label>1</label>
        <note>4Fe-4S-S-AdoMet</note>
    </ligand>
</feature>
<feature type="domain" description="Radical SAM core" evidence="13">
    <location>
        <begin position="17"/>
        <end position="240"/>
    </location>
</feature>
<name>A0A1W1XK74_9BACT</name>
<dbReference type="GO" id="GO:0046872">
    <property type="term" value="F:metal ion binding"/>
    <property type="evidence" value="ECO:0007669"/>
    <property type="project" value="UniProtKB-KW"/>
</dbReference>
<dbReference type="GO" id="GO:0061798">
    <property type="term" value="F:GTP 3',8'-cyclase activity"/>
    <property type="evidence" value="ECO:0007669"/>
    <property type="project" value="UniProtKB-UniRule"/>
</dbReference>
<dbReference type="HAMAP" id="MF_01225_B">
    <property type="entry name" value="MoaA_B"/>
    <property type="match status" value="1"/>
</dbReference>
<evidence type="ECO:0000256" key="6">
    <source>
        <dbReference type="ARBA" id="ARBA00023004"/>
    </source>
</evidence>
<dbReference type="SFLD" id="SFLDG01383">
    <property type="entry name" value="cyclic_pyranopterin_phosphate"/>
    <property type="match status" value="1"/>
</dbReference>
<dbReference type="GO" id="GO:0005525">
    <property type="term" value="F:GTP binding"/>
    <property type="evidence" value="ECO:0007669"/>
    <property type="project" value="UniProtKB-UniRule"/>
</dbReference>
<dbReference type="GO" id="GO:1904047">
    <property type="term" value="F:S-adenosyl-L-methionine binding"/>
    <property type="evidence" value="ECO:0007669"/>
    <property type="project" value="UniProtKB-UniRule"/>
</dbReference>
<comment type="cofactor">
    <cofactor evidence="12">
        <name>[4Fe-4S] cluster</name>
        <dbReference type="ChEBI" id="CHEBI:49883"/>
    </cofactor>
    <text evidence="12">Binds 2 [4Fe-4S] clusters. Binds 1 [4Fe-4S] cluster coordinated with 3 cysteines and an exchangeable S-adenosyl-L-methionine and 1 [4Fe-4S] cluster coordinated with 3 cysteines and the GTP-derived substrate.</text>
</comment>
<dbReference type="NCBIfam" id="NF001199">
    <property type="entry name" value="PRK00164.2-1"/>
    <property type="match status" value="1"/>
</dbReference>
<evidence type="ECO:0000256" key="1">
    <source>
        <dbReference type="ARBA" id="ARBA00012167"/>
    </source>
</evidence>
<feature type="binding site" evidence="12">
    <location>
        <begin position="269"/>
        <end position="271"/>
    </location>
    <ligand>
        <name>GTP</name>
        <dbReference type="ChEBI" id="CHEBI:37565"/>
    </ligand>
</feature>
<feature type="binding site" evidence="12">
    <location>
        <position position="202"/>
    </location>
    <ligand>
        <name>S-adenosyl-L-methionine</name>
        <dbReference type="ChEBI" id="CHEBI:59789"/>
    </ligand>
</feature>
<comment type="catalytic activity">
    <reaction evidence="11 12">
        <text>GTP + AH2 + S-adenosyl-L-methionine = (8S)-3',8-cyclo-7,8-dihydroguanosine 5'-triphosphate + 5'-deoxyadenosine + L-methionine + A + H(+)</text>
        <dbReference type="Rhea" id="RHEA:49576"/>
        <dbReference type="ChEBI" id="CHEBI:13193"/>
        <dbReference type="ChEBI" id="CHEBI:15378"/>
        <dbReference type="ChEBI" id="CHEBI:17319"/>
        <dbReference type="ChEBI" id="CHEBI:17499"/>
        <dbReference type="ChEBI" id="CHEBI:37565"/>
        <dbReference type="ChEBI" id="CHEBI:57844"/>
        <dbReference type="ChEBI" id="CHEBI:59789"/>
        <dbReference type="ChEBI" id="CHEBI:131766"/>
        <dbReference type="EC" id="4.1.99.22"/>
    </reaction>
</comment>
<evidence type="ECO:0000256" key="9">
    <source>
        <dbReference type="ARBA" id="ARBA00023150"/>
    </source>
</evidence>
<reference evidence="14 15" key="1">
    <citation type="submission" date="2017-04" db="EMBL/GenBank/DDBJ databases">
        <authorList>
            <person name="Afonso C.L."/>
            <person name="Miller P.J."/>
            <person name="Scott M.A."/>
            <person name="Spackman E."/>
            <person name="Goraichik I."/>
            <person name="Dimitrov K.M."/>
            <person name="Suarez D.L."/>
            <person name="Swayne D.E."/>
        </authorList>
    </citation>
    <scope>NUCLEOTIDE SEQUENCE [LARGE SCALE GENOMIC DNA]</scope>
    <source>
        <strain evidence="14 15">DSM 13146</strain>
    </source>
</reference>
<comment type="similarity">
    <text evidence="12">Belongs to the radical SAM superfamily. MoaA family.</text>
</comment>
<evidence type="ECO:0000313" key="14">
    <source>
        <dbReference type="EMBL" id="SMC24197.1"/>
    </source>
</evidence>
<dbReference type="RefSeq" id="WP_084057692.1">
    <property type="nucleotide sequence ID" value="NZ_FWXF01000009.1"/>
</dbReference>
<keyword evidence="4 12" id="KW-0479">Metal-binding</keyword>
<dbReference type="GO" id="GO:0006777">
    <property type="term" value="P:Mo-molybdopterin cofactor biosynthetic process"/>
    <property type="evidence" value="ECO:0007669"/>
    <property type="project" value="UniProtKB-UniRule"/>
</dbReference>
<feature type="binding site" evidence="12">
    <location>
        <position position="131"/>
    </location>
    <ligand>
        <name>S-adenosyl-L-methionine</name>
        <dbReference type="ChEBI" id="CHEBI:59789"/>
    </ligand>
</feature>
<dbReference type="GO" id="GO:0061799">
    <property type="term" value="F:cyclic pyranopterin monophosphate synthase activity"/>
    <property type="evidence" value="ECO:0007669"/>
    <property type="project" value="TreeGrafter"/>
</dbReference>
<dbReference type="InterPro" id="IPR058240">
    <property type="entry name" value="rSAM_sf"/>
</dbReference>
<dbReference type="InterPro" id="IPR050105">
    <property type="entry name" value="MoCo_biosynth_MoaA/MoaC"/>
</dbReference>
<dbReference type="InterPro" id="IPR010505">
    <property type="entry name" value="MoaA_twitch"/>
</dbReference>
<dbReference type="Proteomes" id="UP000192783">
    <property type="component" value="Unassembled WGS sequence"/>
</dbReference>
<feature type="binding site" evidence="12">
    <location>
        <position position="281"/>
    </location>
    <ligand>
        <name>[4Fe-4S] cluster</name>
        <dbReference type="ChEBI" id="CHEBI:49883"/>
        <label>2</label>
        <note>4Fe-4S-substrate</note>
    </ligand>
</feature>
<evidence type="ECO:0000256" key="12">
    <source>
        <dbReference type="HAMAP-Rule" id="MF_01225"/>
    </source>
</evidence>
<feature type="binding site" evidence="12">
    <location>
        <position position="267"/>
    </location>
    <ligand>
        <name>[4Fe-4S] cluster</name>
        <dbReference type="ChEBI" id="CHEBI:49883"/>
        <label>2</label>
        <note>4Fe-4S-substrate</note>
    </ligand>
</feature>
<dbReference type="InterPro" id="IPR013483">
    <property type="entry name" value="MoaA"/>
</dbReference>
<dbReference type="Pfam" id="PF06463">
    <property type="entry name" value="Mob_synth_C"/>
    <property type="match status" value="1"/>
</dbReference>
<dbReference type="PROSITE" id="PS51918">
    <property type="entry name" value="RADICAL_SAM"/>
    <property type="match status" value="1"/>
</dbReference>
<feature type="binding site" evidence="12">
    <location>
        <position position="107"/>
    </location>
    <ligand>
        <name>GTP</name>
        <dbReference type="ChEBI" id="CHEBI:37565"/>
    </ligand>
</feature>
<dbReference type="CDD" id="cd01335">
    <property type="entry name" value="Radical_SAM"/>
    <property type="match status" value="1"/>
</dbReference>
<evidence type="ECO:0000256" key="7">
    <source>
        <dbReference type="ARBA" id="ARBA00023014"/>
    </source>
</evidence>
<dbReference type="STRING" id="1121390.SAMN02746041_01962"/>
<dbReference type="PROSITE" id="PS01305">
    <property type="entry name" value="MOAA_NIFB_PQQE"/>
    <property type="match status" value="1"/>
</dbReference>
<protein>
    <recommendedName>
        <fullName evidence="1 12">GTP 3',8-cyclase</fullName>
        <ecNumber evidence="1 12">4.1.99.22</ecNumber>
    </recommendedName>
    <alternativeName>
        <fullName evidence="12">Molybdenum cofactor biosynthesis protein A</fullName>
    </alternativeName>
</protein>
<dbReference type="SUPFAM" id="SSF102114">
    <property type="entry name" value="Radical SAM enzymes"/>
    <property type="match status" value="1"/>
</dbReference>
<dbReference type="InterPro" id="IPR013785">
    <property type="entry name" value="Aldolase_TIM"/>
</dbReference>
<dbReference type="PANTHER" id="PTHR22960">
    <property type="entry name" value="MOLYBDOPTERIN COFACTOR SYNTHESIS PROTEIN A"/>
    <property type="match status" value="1"/>
</dbReference>
<evidence type="ECO:0000259" key="13">
    <source>
        <dbReference type="PROSITE" id="PS51918"/>
    </source>
</evidence>
<dbReference type="SFLD" id="SFLDG01386">
    <property type="entry name" value="main_SPASM_domain-containing"/>
    <property type="match status" value="1"/>
</dbReference>
<feature type="binding site" evidence="12">
    <location>
        <position position="168"/>
    </location>
    <ligand>
        <name>GTP</name>
        <dbReference type="ChEBI" id="CHEBI:37565"/>
    </ligand>
</feature>
<keyword evidence="7 12" id="KW-0411">Iron-sulfur</keyword>
<evidence type="ECO:0000256" key="8">
    <source>
        <dbReference type="ARBA" id="ARBA00023134"/>
    </source>
</evidence>
<evidence type="ECO:0000256" key="11">
    <source>
        <dbReference type="ARBA" id="ARBA00048697"/>
    </source>
</evidence>
<feature type="binding site" evidence="12">
    <location>
        <position position="264"/>
    </location>
    <ligand>
        <name>[4Fe-4S] cluster</name>
        <dbReference type="ChEBI" id="CHEBI:49883"/>
        <label>2</label>
        <note>4Fe-4S-substrate</note>
    </ligand>
</feature>
<feature type="binding site" evidence="12">
    <location>
        <position position="80"/>
    </location>
    <ligand>
        <name>S-adenosyl-L-methionine</name>
        <dbReference type="ChEBI" id="CHEBI:59789"/>
    </ligand>
</feature>
<keyword evidence="5 12" id="KW-0547">Nucleotide-binding</keyword>
<dbReference type="InterPro" id="IPR007197">
    <property type="entry name" value="rSAM"/>
</dbReference>
<keyword evidence="3 12" id="KW-0949">S-adenosyl-L-methionine</keyword>
<evidence type="ECO:0000256" key="5">
    <source>
        <dbReference type="ARBA" id="ARBA00022741"/>
    </source>
</evidence>
<dbReference type="GO" id="GO:0051539">
    <property type="term" value="F:4 iron, 4 sulfur cluster binding"/>
    <property type="evidence" value="ECO:0007669"/>
    <property type="project" value="UniProtKB-UniRule"/>
</dbReference>
<keyword evidence="2 12" id="KW-0004">4Fe-4S</keyword>
<sequence>MEETRTRPGGTGALMDGHKRRIDYLRLSITDRCNLRCVYCMPRGTVTFLRHEDILRYEEILRLVRVAVGLGIRKVRITGGEPFVRKDFLHLCSQITAIEALEDVSVTTNGLLLETYAQGLWDAGVRRINVSLDTLDREKYRRITGVDGFERVWAGIMRAHQVGHFPVKINVVALKGVNDDEVESLAGLTRDYPFHVRFIEFMPFRPDAFHDRYLSGDVVLERLQRLGALLPATSKNGNGPARYYQYPGAPGKVGIISPVSHHFCPTCNRLRVTAEGRLRTCLFSEEETDLRVLLRSDASDARLAAAILEATSHKPERHQMDEAITRKCISRPMSAIGG</sequence>
<dbReference type="SMART" id="SM00729">
    <property type="entry name" value="Elp3"/>
    <property type="match status" value="1"/>
</dbReference>
<dbReference type="CDD" id="cd21117">
    <property type="entry name" value="Twitch_MoaA"/>
    <property type="match status" value="1"/>
</dbReference>
<keyword evidence="9 12" id="KW-0501">Molybdenum cofactor biosynthesis</keyword>
<accession>A0A1W1XK74</accession>
<feature type="binding site" evidence="12">
    <location>
        <position position="40"/>
    </location>
    <ligand>
        <name>[4Fe-4S] cluster</name>
        <dbReference type="ChEBI" id="CHEBI:49883"/>
        <label>1</label>
        <note>4Fe-4S-S-AdoMet</note>
    </ligand>
</feature>